<organism evidence="2 3">
    <name type="scientific">Sideroxydans lithotrophicus (strain ES-1)</name>
    <dbReference type="NCBI Taxonomy" id="580332"/>
    <lineage>
        <taxon>Bacteria</taxon>
        <taxon>Pseudomonadati</taxon>
        <taxon>Pseudomonadota</taxon>
        <taxon>Betaproteobacteria</taxon>
        <taxon>Nitrosomonadales</taxon>
        <taxon>Gallionellaceae</taxon>
        <taxon>Sideroxydans</taxon>
    </lineage>
</organism>
<reference evidence="2 3" key="1">
    <citation type="submission" date="2010-03" db="EMBL/GenBank/DDBJ databases">
        <title>Complete sequence of Sideroxydans lithotrophicus ES-1.</title>
        <authorList>
            <consortium name="US DOE Joint Genome Institute"/>
            <person name="Lucas S."/>
            <person name="Copeland A."/>
            <person name="Lapidus A."/>
            <person name="Cheng J.-F."/>
            <person name="Bruce D."/>
            <person name="Goodwin L."/>
            <person name="Pitluck S."/>
            <person name="Munk A.C."/>
            <person name="Detter J.C."/>
            <person name="Han C."/>
            <person name="Tapia R."/>
            <person name="Larimer F."/>
            <person name="Land M."/>
            <person name="Hauser L."/>
            <person name="Kyrpides N."/>
            <person name="Ivanova N."/>
            <person name="Emerson D."/>
            <person name="Woyke T."/>
        </authorList>
    </citation>
    <scope>NUCLEOTIDE SEQUENCE [LARGE SCALE GENOMIC DNA]</scope>
    <source>
        <strain evidence="2 3">ES-1</strain>
    </source>
</reference>
<proteinExistence type="predicted"/>
<evidence type="ECO:0008006" key="4">
    <source>
        <dbReference type="Google" id="ProtNLM"/>
    </source>
</evidence>
<keyword evidence="1" id="KW-0732">Signal</keyword>
<accession>D5CUC1</accession>
<keyword evidence="3" id="KW-1185">Reference proteome</keyword>
<gene>
    <name evidence="2" type="ordered locus">Slit_0214</name>
</gene>
<protein>
    <recommendedName>
        <fullName evidence="4">PepSY domain-containing protein</fullName>
    </recommendedName>
</protein>
<evidence type="ECO:0000313" key="3">
    <source>
        <dbReference type="Proteomes" id="UP000001625"/>
    </source>
</evidence>
<name>D5CUC1_SIDLE</name>
<dbReference type="Proteomes" id="UP000001625">
    <property type="component" value="Chromosome"/>
</dbReference>
<evidence type="ECO:0000256" key="1">
    <source>
        <dbReference type="SAM" id="SignalP"/>
    </source>
</evidence>
<feature type="signal peptide" evidence="1">
    <location>
        <begin position="1"/>
        <end position="18"/>
    </location>
</feature>
<dbReference type="RefSeq" id="WP_013028355.1">
    <property type="nucleotide sequence ID" value="NC_013959.1"/>
</dbReference>
<feature type="chain" id="PRO_5003070575" description="PepSY domain-containing protein" evidence="1">
    <location>
        <begin position="19"/>
        <end position="119"/>
    </location>
</feature>
<dbReference type="HOGENOM" id="CLU_2059838_0_0_4"/>
<sequence precursor="true">MKKLIVVVLVMFVGSAWAEETRTQQLEREFAEEQAVLKKRQDAALKEQDREEAAQKRKCGKDFGAIRVGMTIARLQECSGAAYVTETVSKDGVIETYQTMFDMVDVKNGKVVSYTKRRY</sequence>
<dbReference type="AlphaFoldDB" id="D5CUC1"/>
<dbReference type="STRING" id="580332.Slit_0214"/>
<evidence type="ECO:0000313" key="2">
    <source>
        <dbReference type="EMBL" id="ADE10456.1"/>
    </source>
</evidence>
<dbReference type="KEGG" id="slt:Slit_0214"/>
<dbReference type="EMBL" id="CP001965">
    <property type="protein sequence ID" value="ADE10456.1"/>
    <property type="molecule type" value="Genomic_DNA"/>
</dbReference>